<proteinExistence type="predicted"/>
<dbReference type="AlphaFoldDB" id="A0A6P3VTR2"/>
<dbReference type="RefSeq" id="XP_031436943.1">
    <property type="nucleotide sequence ID" value="XM_031581083.2"/>
</dbReference>
<dbReference type="PANTHER" id="PTHR34488:SF1">
    <property type="entry name" value="SI:CH211-245H14.1-RELATED"/>
    <property type="match status" value="1"/>
</dbReference>
<dbReference type="KEGG" id="char:105897782"/>
<accession>A0A6P3VTR2</accession>
<dbReference type="OrthoDB" id="8446971at2759"/>
<evidence type="ECO:0000256" key="1">
    <source>
        <dbReference type="SAM" id="MobiDB-lite"/>
    </source>
</evidence>
<keyword evidence="2" id="KW-1185">Reference proteome</keyword>
<organism evidence="2 3">
    <name type="scientific">Clupea harengus</name>
    <name type="common">Atlantic herring</name>
    <dbReference type="NCBI Taxonomy" id="7950"/>
    <lineage>
        <taxon>Eukaryota</taxon>
        <taxon>Metazoa</taxon>
        <taxon>Chordata</taxon>
        <taxon>Craniata</taxon>
        <taxon>Vertebrata</taxon>
        <taxon>Euteleostomi</taxon>
        <taxon>Actinopterygii</taxon>
        <taxon>Neopterygii</taxon>
        <taxon>Teleostei</taxon>
        <taxon>Clupei</taxon>
        <taxon>Clupeiformes</taxon>
        <taxon>Clupeoidei</taxon>
        <taxon>Clupeidae</taxon>
        <taxon>Clupea</taxon>
    </lineage>
</organism>
<reference evidence="3 4" key="1">
    <citation type="submission" date="2025-04" db="UniProtKB">
        <authorList>
            <consortium name="RefSeq"/>
        </authorList>
    </citation>
    <scope>IDENTIFICATION</scope>
</reference>
<dbReference type="Proteomes" id="UP000515152">
    <property type="component" value="Chromosome 15"/>
</dbReference>
<name>A0A6P3VTR2_CLUHA</name>
<evidence type="ECO:0000313" key="3">
    <source>
        <dbReference type="RefSeq" id="XP_012680203.1"/>
    </source>
</evidence>
<gene>
    <name evidence="3 4" type="primary">LOC105897782</name>
</gene>
<evidence type="ECO:0000313" key="4">
    <source>
        <dbReference type="RefSeq" id="XP_031436943.1"/>
    </source>
</evidence>
<feature type="region of interest" description="Disordered" evidence="1">
    <location>
        <begin position="152"/>
        <end position="186"/>
    </location>
</feature>
<dbReference type="GeneID" id="105897782"/>
<sequence>MDGRGILSYIRESANSLLSMSRKGAGALREQILLLSDEAARVFDAAELNESDILTLTRQDLNDLLPGPQHFKIRKKIAELISSAGRTAFKEPPVCSDFLPETLKDVFSRENVKNLPVAGVPLENCLRILRDAETHLASSLDSVRQHVKLLESLQPPPPEGPSTDGAAAGCSHPRIKDETRPHLNSTSSPVKIHLLVCGNTMGVHNDLVRRVGVPTLEVGVEECQIILVFCPVWSRAGTDIDAALSKVPGNKDAILVVMHYTYNPQQGLTGTRPTSQANIRAVHILFHDLHGGLLNCEPNRQAVAVIEAALKKYTVPNRFT</sequence>
<evidence type="ECO:0000313" key="2">
    <source>
        <dbReference type="Proteomes" id="UP000515152"/>
    </source>
</evidence>
<protein>
    <submittedName>
        <fullName evidence="3 4">Uncharacterized protein LOC105897782 isoform X1</fullName>
    </submittedName>
</protein>
<dbReference type="RefSeq" id="XP_012680203.1">
    <property type="nucleotide sequence ID" value="XM_012824749.3"/>
</dbReference>
<dbReference type="PANTHER" id="PTHR34488">
    <property type="entry name" value="SI:CH211-245H14.1-RELATED"/>
    <property type="match status" value="1"/>
</dbReference>